<evidence type="ECO:0000256" key="3">
    <source>
        <dbReference type="ARBA" id="ARBA00023295"/>
    </source>
</evidence>
<protein>
    <submittedName>
        <fullName evidence="6">Glycosyl hydrolase family 8</fullName>
    </submittedName>
</protein>
<comment type="caution">
    <text evidence="6">The sequence shown here is derived from an EMBL/GenBank/DDBJ whole genome shotgun (WGS) entry which is preliminary data.</text>
</comment>
<evidence type="ECO:0000256" key="2">
    <source>
        <dbReference type="ARBA" id="ARBA00022801"/>
    </source>
</evidence>
<keyword evidence="5" id="KW-0472">Membrane</keyword>
<feature type="compositionally biased region" description="Basic residues" evidence="4">
    <location>
        <begin position="30"/>
        <end position="40"/>
    </location>
</feature>
<name>A0ABP6SV87_9ACTN</name>
<proteinExistence type="inferred from homology"/>
<dbReference type="Proteomes" id="UP001501676">
    <property type="component" value="Unassembled WGS sequence"/>
</dbReference>
<evidence type="ECO:0000256" key="4">
    <source>
        <dbReference type="SAM" id="MobiDB-lite"/>
    </source>
</evidence>
<gene>
    <name evidence="6" type="ORF">GCM10020369_23920</name>
</gene>
<keyword evidence="3" id="KW-0326">Glycosidase</keyword>
<dbReference type="PRINTS" id="PR00735">
    <property type="entry name" value="GLHYDRLASE8"/>
</dbReference>
<keyword evidence="5" id="KW-0812">Transmembrane</keyword>
<evidence type="ECO:0000313" key="6">
    <source>
        <dbReference type="EMBL" id="GAA3386475.1"/>
    </source>
</evidence>
<accession>A0ABP6SV87</accession>
<dbReference type="EMBL" id="BAAAYN010000017">
    <property type="protein sequence ID" value="GAA3386475.1"/>
    <property type="molecule type" value="Genomic_DNA"/>
</dbReference>
<dbReference type="GO" id="GO:0016787">
    <property type="term" value="F:hydrolase activity"/>
    <property type="evidence" value="ECO:0007669"/>
    <property type="project" value="UniProtKB-KW"/>
</dbReference>
<evidence type="ECO:0000256" key="5">
    <source>
        <dbReference type="SAM" id="Phobius"/>
    </source>
</evidence>
<evidence type="ECO:0000256" key="1">
    <source>
        <dbReference type="ARBA" id="ARBA00009209"/>
    </source>
</evidence>
<keyword evidence="2 6" id="KW-0378">Hydrolase</keyword>
<feature type="compositionally biased region" description="Basic and acidic residues" evidence="4">
    <location>
        <begin position="10"/>
        <end position="29"/>
    </location>
</feature>
<organism evidence="6 7">
    <name type="scientific">Cryptosporangium minutisporangium</name>
    <dbReference type="NCBI Taxonomy" id="113569"/>
    <lineage>
        <taxon>Bacteria</taxon>
        <taxon>Bacillati</taxon>
        <taxon>Actinomycetota</taxon>
        <taxon>Actinomycetes</taxon>
        <taxon>Cryptosporangiales</taxon>
        <taxon>Cryptosporangiaceae</taxon>
        <taxon>Cryptosporangium</taxon>
    </lineage>
</organism>
<dbReference type="Pfam" id="PF01270">
    <property type="entry name" value="Glyco_hydro_8"/>
    <property type="match status" value="1"/>
</dbReference>
<reference evidence="7" key="1">
    <citation type="journal article" date="2019" name="Int. J. Syst. Evol. Microbiol.">
        <title>The Global Catalogue of Microorganisms (GCM) 10K type strain sequencing project: providing services to taxonomists for standard genome sequencing and annotation.</title>
        <authorList>
            <consortium name="The Broad Institute Genomics Platform"/>
            <consortium name="The Broad Institute Genome Sequencing Center for Infectious Disease"/>
            <person name="Wu L."/>
            <person name="Ma J."/>
        </authorList>
    </citation>
    <scope>NUCLEOTIDE SEQUENCE [LARGE SCALE GENOMIC DNA]</scope>
    <source>
        <strain evidence="7">JCM 9458</strain>
    </source>
</reference>
<dbReference type="InterPro" id="IPR008928">
    <property type="entry name" value="6-hairpin_glycosidase_sf"/>
</dbReference>
<evidence type="ECO:0000313" key="7">
    <source>
        <dbReference type="Proteomes" id="UP001501676"/>
    </source>
</evidence>
<sequence>MSRPVAPDQPARDEPYVYRRNPDGPEGPRTRRRRIRRARRRAAAVAGGVATLMVGGVPTASSLLETAPEGDGLGGGIVTSERRPALTTSTPTMVPAQGDALYPQERSVAVPFGSLRRASYRGAVIRPSGPQESLNDAVVAHYRQWQAAFVRQRPCGQNWAAVASPDADLPYVGEGQGWGLVITALMAGADPNAQQQFDAILRYVLAHPSSIDHDLHAAEQNDRCESVNGGDSAADADLDIAYGLLLAHEQWGGTTYLDLARRRIEAIKRSVVDPRSYLVRAGDWARDGDDEVSRISRSSDWMLGHFRAFRAVTGDPFWDRVLEAHLGLITRLQSEYAPRTGLLPDFVTHIDRTPRPAEGEVLESENDGQYWWNACRVPWRVGTDAVLSGEPRSMAAAAALNAFARHTSGDEPTRIRAGYALNGSALTGDVEPAFVVPFAVPAMLDRNGQRWIDAQWHYLTTTPVRRDAYYPATISLQVMLVLTGNWWTPGVR</sequence>
<dbReference type="Gene3D" id="1.50.10.10">
    <property type="match status" value="1"/>
</dbReference>
<keyword evidence="7" id="KW-1185">Reference proteome</keyword>
<feature type="region of interest" description="Disordered" evidence="4">
    <location>
        <begin position="1"/>
        <end position="40"/>
    </location>
</feature>
<dbReference type="InterPro" id="IPR012341">
    <property type="entry name" value="6hp_glycosidase-like_sf"/>
</dbReference>
<feature type="transmembrane region" description="Helical" evidence="5">
    <location>
        <begin position="42"/>
        <end position="64"/>
    </location>
</feature>
<dbReference type="SUPFAM" id="SSF48208">
    <property type="entry name" value="Six-hairpin glycosidases"/>
    <property type="match status" value="1"/>
</dbReference>
<dbReference type="RefSeq" id="WP_345728117.1">
    <property type="nucleotide sequence ID" value="NZ_BAAAYN010000017.1"/>
</dbReference>
<dbReference type="InterPro" id="IPR002037">
    <property type="entry name" value="Glyco_hydro_8"/>
</dbReference>
<comment type="similarity">
    <text evidence="1">Belongs to the glycosyl hydrolase 8 (cellulase D) family.</text>
</comment>
<keyword evidence="5" id="KW-1133">Transmembrane helix</keyword>